<reference evidence="2 3" key="1">
    <citation type="submission" date="2018-08" db="EMBL/GenBank/DDBJ databases">
        <title>A genome reference for cultivated species of the human gut microbiota.</title>
        <authorList>
            <person name="Zou Y."/>
            <person name="Xue W."/>
            <person name="Luo G."/>
        </authorList>
    </citation>
    <scope>NUCLEOTIDE SEQUENCE [LARGE SCALE GENOMIC DNA]</scope>
    <source>
        <strain evidence="2 3">AM42-30</strain>
    </source>
</reference>
<evidence type="ECO:0000313" key="2">
    <source>
        <dbReference type="EMBL" id="RHA75768.1"/>
    </source>
</evidence>
<dbReference type="AlphaFoldDB" id="A0A413T057"/>
<dbReference type="Gene3D" id="3.40.50.300">
    <property type="entry name" value="P-loop containing nucleotide triphosphate hydrolases"/>
    <property type="match status" value="1"/>
</dbReference>
<evidence type="ECO:0000256" key="1">
    <source>
        <dbReference type="SAM" id="Coils"/>
    </source>
</evidence>
<evidence type="ECO:0000313" key="3">
    <source>
        <dbReference type="Proteomes" id="UP000285740"/>
    </source>
</evidence>
<dbReference type="Proteomes" id="UP000285740">
    <property type="component" value="Unassembled WGS sequence"/>
</dbReference>
<proteinExistence type="predicted"/>
<feature type="coiled-coil region" evidence="1">
    <location>
        <begin position="280"/>
        <end position="367"/>
    </location>
</feature>
<gene>
    <name evidence="2" type="ORF">DW918_11075</name>
</gene>
<dbReference type="RefSeq" id="WP_118030893.1">
    <property type="nucleotide sequence ID" value="NZ_QSFV01000057.1"/>
</dbReference>
<dbReference type="EMBL" id="QSFV01000057">
    <property type="protein sequence ID" value="RHA75768.1"/>
    <property type="molecule type" value="Genomic_DNA"/>
</dbReference>
<accession>A0A413T057</accession>
<protein>
    <recommendedName>
        <fullName evidence="4">Rad50/SbcC-type AAA domain-containing protein</fullName>
    </recommendedName>
</protein>
<sequence>MLKIDRVRVEIQTEAGLYGVDEKFETGLNLLASEDNTWGKSSILEAIYYGLGFEEIVGGVGEKVLTSVYKTYIEHDEKKLAVLESKIYLQISNGKETVTLYRAAKMENRNSKLITVYYAELDKIGEATLIYDTYVHMKNSSVNEQGFHNFLENFLNIKLPKVPTTDGNQRKLYLQLIFSCMFIEQKHGWGDLFSGMPILGIKDAKKRVLEFVMNLDTLSNEKKKEELKAEEIKIKKDWGKVVNDIITACSKENCDVIGIPMKPSALTEIDLSGMHILKNKKNISESIEELKKEYSQIECVKPKVVDNFDKLQEELNKIENDVASYEEDVKWLQDHIMNEKAMIETLNNNLEIISNDLRNNKDAAKLRELGSELNCLTSKDICPVCNQKISDSLLPNVEGIEIMSIDVNIHHLNAQKKMLEYAKESHKKNREDMDKKLQLLHGKIFSLRRLAKAIRSDLYSVDDNLSEALVYKKIELQMEVDNLENLIKFVDEQKEVLLRFADEWKVYLQRKKELPKDKFTDSDRKKIQLLRNKFVANLEKYNYKSVIDKNEINISEDNYLPIVEQFDMKFDSSASDNVRGIWAYTVALQQVSMNMGGNHPRVLIFDEPVQHSIVPGDMKNFLDSIIELGKNCQTIIGITVKDSDTQKKIDELDDNVCNLIKVKNKAFQKLA</sequence>
<name>A0A413T057_9FIRM</name>
<dbReference type="InterPro" id="IPR027417">
    <property type="entry name" value="P-loop_NTPase"/>
</dbReference>
<evidence type="ECO:0008006" key="4">
    <source>
        <dbReference type="Google" id="ProtNLM"/>
    </source>
</evidence>
<feature type="coiled-coil region" evidence="1">
    <location>
        <begin position="201"/>
        <end position="235"/>
    </location>
</feature>
<keyword evidence="1" id="KW-0175">Coiled coil</keyword>
<organism evidence="2 3">
    <name type="scientific">Eubacterium ventriosum</name>
    <dbReference type="NCBI Taxonomy" id="39496"/>
    <lineage>
        <taxon>Bacteria</taxon>
        <taxon>Bacillati</taxon>
        <taxon>Bacillota</taxon>
        <taxon>Clostridia</taxon>
        <taxon>Eubacteriales</taxon>
        <taxon>Eubacteriaceae</taxon>
        <taxon>Eubacterium</taxon>
    </lineage>
</organism>
<comment type="caution">
    <text evidence="2">The sequence shown here is derived from an EMBL/GenBank/DDBJ whole genome shotgun (WGS) entry which is preliminary data.</text>
</comment>